<comment type="caution">
    <text evidence="8">The sequence shown here is derived from an EMBL/GenBank/DDBJ whole genome shotgun (WGS) entry which is preliminary data.</text>
</comment>
<organism evidence="8 9">
    <name type="scientific">Paracoccus denitrificans</name>
    <dbReference type="NCBI Taxonomy" id="266"/>
    <lineage>
        <taxon>Bacteria</taxon>
        <taxon>Pseudomonadati</taxon>
        <taxon>Pseudomonadota</taxon>
        <taxon>Alphaproteobacteria</taxon>
        <taxon>Rhodobacterales</taxon>
        <taxon>Paracoccaceae</taxon>
        <taxon>Paracoccus</taxon>
    </lineage>
</organism>
<feature type="transmembrane region" description="Helical" evidence="6">
    <location>
        <begin position="165"/>
        <end position="185"/>
    </location>
</feature>
<dbReference type="Pfam" id="PF00892">
    <property type="entry name" value="EamA"/>
    <property type="match status" value="2"/>
</dbReference>
<evidence type="ECO:0000256" key="5">
    <source>
        <dbReference type="ARBA" id="ARBA00023136"/>
    </source>
</evidence>
<dbReference type="AlphaFoldDB" id="A0A533I1U6"/>
<proteinExistence type="inferred from homology"/>
<dbReference type="Proteomes" id="UP000315344">
    <property type="component" value="Unassembled WGS sequence"/>
</dbReference>
<feature type="transmembrane region" description="Helical" evidence="6">
    <location>
        <begin position="137"/>
        <end position="158"/>
    </location>
</feature>
<dbReference type="EMBL" id="VAFL01000024">
    <property type="protein sequence ID" value="TKW64314.1"/>
    <property type="molecule type" value="Genomic_DNA"/>
</dbReference>
<dbReference type="PANTHER" id="PTHR22911">
    <property type="entry name" value="ACYL-MALONYL CONDENSING ENZYME-RELATED"/>
    <property type="match status" value="1"/>
</dbReference>
<dbReference type="PANTHER" id="PTHR22911:SF6">
    <property type="entry name" value="SOLUTE CARRIER FAMILY 35 MEMBER G1"/>
    <property type="match status" value="1"/>
</dbReference>
<feature type="domain" description="EamA" evidence="7">
    <location>
        <begin position="11"/>
        <end position="127"/>
    </location>
</feature>
<keyword evidence="5 6" id="KW-0472">Membrane</keyword>
<evidence type="ECO:0000256" key="4">
    <source>
        <dbReference type="ARBA" id="ARBA00022989"/>
    </source>
</evidence>
<evidence type="ECO:0000256" key="6">
    <source>
        <dbReference type="SAM" id="Phobius"/>
    </source>
</evidence>
<feature type="transmembrane region" description="Helical" evidence="6">
    <location>
        <begin position="113"/>
        <end position="131"/>
    </location>
</feature>
<comment type="similarity">
    <text evidence="2">Belongs to the drug/metabolite transporter (DMT) superfamily. 10 TMS drug/metabolite exporter (DME) (TC 2.A.7.3) family.</text>
</comment>
<evidence type="ECO:0000256" key="1">
    <source>
        <dbReference type="ARBA" id="ARBA00004141"/>
    </source>
</evidence>
<feature type="transmembrane region" description="Helical" evidence="6">
    <location>
        <begin position="249"/>
        <end position="266"/>
    </location>
</feature>
<feature type="transmembrane region" description="Helical" evidence="6">
    <location>
        <begin position="223"/>
        <end position="243"/>
    </location>
</feature>
<gene>
    <name evidence="8" type="ORF">DI616_18480</name>
</gene>
<dbReference type="SUPFAM" id="SSF103481">
    <property type="entry name" value="Multidrug resistance efflux transporter EmrE"/>
    <property type="match status" value="2"/>
</dbReference>
<evidence type="ECO:0000259" key="7">
    <source>
        <dbReference type="Pfam" id="PF00892"/>
    </source>
</evidence>
<name>A0A533I1U6_PARDE</name>
<feature type="transmembrane region" description="Helical" evidence="6">
    <location>
        <begin position="191"/>
        <end position="211"/>
    </location>
</feature>
<comment type="subcellular location">
    <subcellularLocation>
        <location evidence="1">Membrane</location>
        <topology evidence="1">Multi-pass membrane protein</topology>
    </subcellularLocation>
</comment>
<dbReference type="InterPro" id="IPR000620">
    <property type="entry name" value="EamA_dom"/>
</dbReference>
<evidence type="ECO:0000256" key="2">
    <source>
        <dbReference type="ARBA" id="ARBA00009853"/>
    </source>
</evidence>
<feature type="transmembrane region" description="Helical" evidence="6">
    <location>
        <begin position="24"/>
        <end position="48"/>
    </location>
</feature>
<evidence type="ECO:0000256" key="3">
    <source>
        <dbReference type="ARBA" id="ARBA00022692"/>
    </source>
</evidence>
<protein>
    <submittedName>
        <fullName evidence="8">DMT family transporter</fullName>
    </submittedName>
</protein>
<accession>A0A533I1U6</accession>
<dbReference type="GO" id="GO:0016020">
    <property type="term" value="C:membrane"/>
    <property type="evidence" value="ECO:0007669"/>
    <property type="project" value="UniProtKB-SubCell"/>
</dbReference>
<reference evidence="8 9" key="1">
    <citation type="journal article" date="2017" name="Nat. Commun.">
        <title>In situ click chemistry generation of cyclooxygenase-2 inhibitors.</title>
        <authorList>
            <person name="Bhardwaj A."/>
            <person name="Kaur J."/>
            <person name="Wuest M."/>
            <person name="Wuest F."/>
        </authorList>
    </citation>
    <scope>NUCLEOTIDE SEQUENCE [LARGE SCALE GENOMIC DNA]</scope>
    <source>
        <strain evidence="8">S2_012_000_R3_94</strain>
    </source>
</reference>
<keyword evidence="3 6" id="KW-0812">Transmembrane</keyword>
<evidence type="ECO:0000313" key="8">
    <source>
        <dbReference type="EMBL" id="TKW64314.1"/>
    </source>
</evidence>
<feature type="transmembrane region" description="Helical" evidence="6">
    <location>
        <begin position="86"/>
        <end position="104"/>
    </location>
</feature>
<evidence type="ECO:0000313" key="9">
    <source>
        <dbReference type="Proteomes" id="UP000315344"/>
    </source>
</evidence>
<sequence length="282" mass="30954">MVCSLGSFIGMAVASRELSANLSVFQILFFRSVVGLCVICLLMPRLWPEMRQMRSIPLNFLRNTTHFGAQYCWTLGVALLPLAEVFALEFTMPVWVAIFAFLILGERVTQSRMIAIGVSFLGVLVILRPGIEVLDPASFVVLIAAAGYGMSAVLVKLLTRSNSPGVIVAWMILMQLPMGLALAVFDWRPVVAGNLPWIVLAGLMGLSAHYTMARAFRILDASVAIPIDFLRMPLIALVGFYMYGEPLSVWLLIGAGMILLANYFALRAEKRRTVSASAILRP</sequence>
<dbReference type="InterPro" id="IPR037185">
    <property type="entry name" value="EmrE-like"/>
</dbReference>
<feature type="domain" description="EamA" evidence="7">
    <location>
        <begin position="139"/>
        <end position="265"/>
    </location>
</feature>
<keyword evidence="4 6" id="KW-1133">Transmembrane helix</keyword>